<evidence type="ECO:0000259" key="2">
    <source>
        <dbReference type="Pfam" id="PF02517"/>
    </source>
</evidence>
<dbReference type="RefSeq" id="WP_051548659.1">
    <property type="nucleotide sequence ID" value="NZ_FONH01000004.1"/>
</dbReference>
<name>A0A1I2DBH2_9GAMM</name>
<keyword evidence="1" id="KW-1133">Transmembrane helix</keyword>
<feature type="transmembrane region" description="Helical" evidence="1">
    <location>
        <begin position="188"/>
        <end position="209"/>
    </location>
</feature>
<keyword evidence="4" id="KW-1185">Reference proteome</keyword>
<dbReference type="STRING" id="500610.SAMN02799615_01633"/>
<protein>
    <recommendedName>
        <fullName evidence="2">CAAX prenyl protease 2/Lysostaphin resistance protein A-like domain-containing protein</fullName>
    </recommendedName>
</protein>
<accession>A0A1I2DBH2</accession>
<reference evidence="4" key="1">
    <citation type="submission" date="2016-10" db="EMBL/GenBank/DDBJ databases">
        <authorList>
            <person name="Varghese N."/>
            <person name="Submissions S."/>
        </authorList>
    </citation>
    <scope>NUCLEOTIDE SEQUENCE [LARGE SCALE GENOMIC DNA]</scope>
    <source>
        <strain evidence="4">UNC178MFTsu3.1</strain>
    </source>
</reference>
<feature type="transmembrane region" description="Helical" evidence="1">
    <location>
        <begin position="20"/>
        <end position="51"/>
    </location>
</feature>
<organism evidence="3 4">
    <name type="scientific">Dyella marensis</name>
    <dbReference type="NCBI Taxonomy" id="500610"/>
    <lineage>
        <taxon>Bacteria</taxon>
        <taxon>Pseudomonadati</taxon>
        <taxon>Pseudomonadota</taxon>
        <taxon>Gammaproteobacteria</taxon>
        <taxon>Lysobacterales</taxon>
        <taxon>Rhodanobacteraceae</taxon>
        <taxon>Dyella</taxon>
    </lineage>
</organism>
<feature type="transmembrane region" description="Helical" evidence="1">
    <location>
        <begin position="72"/>
        <end position="92"/>
    </location>
</feature>
<evidence type="ECO:0000313" key="3">
    <source>
        <dbReference type="EMBL" id="SFE77867.1"/>
    </source>
</evidence>
<dbReference type="InterPro" id="IPR003675">
    <property type="entry name" value="Rce1/LyrA-like_dom"/>
</dbReference>
<evidence type="ECO:0000313" key="4">
    <source>
        <dbReference type="Proteomes" id="UP000199477"/>
    </source>
</evidence>
<evidence type="ECO:0000256" key="1">
    <source>
        <dbReference type="SAM" id="Phobius"/>
    </source>
</evidence>
<dbReference type="GO" id="GO:0004175">
    <property type="term" value="F:endopeptidase activity"/>
    <property type="evidence" value="ECO:0007669"/>
    <property type="project" value="UniProtKB-ARBA"/>
</dbReference>
<gene>
    <name evidence="3" type="ORF">SAMN02799615_01633</name>
</gene>
<dbReference type="AlphaFoldDB" id="A0A1I2DBH2"/>
<dbReference type="GO" id="GO:0080120">
    <property type="term" value="P:CAAX-box protein maturation"/>
    <property type="evidence" value="ECO:0007669"/>
    <property type="project" value="UniProtKB-ARBA"/>
</dbReference>
<feature type="transmembrane region" description="Helical" evidence="1">
    <location>
        <begin position="240"/>
        <end position="262"/>
    </location>
</feature>
<feature type="transmembrane region" description="Helical" evidence="1">
    <location>
        <begin position="116"/>
        <end position="141"/>
    </location>
</feature>
<keyword evidence="1" id="KW-0472">Membrane</keyword>
<feature type="domain" description="CAAX prenyl protease 2/Lysostaphin resistance protein A-like" evidence="2">
    <location>
        <begin position="163"/>
        <end position="254"/>
    </location>
</feature>
<feature type="transmembrane region" description="Helical" evidence="1">
    <location>
        <begin position="216"/>
        <end position="234"/>
    </location>
</feature>
<feature type="transmembrane region" description="Helical" evidence="1">
    <location>
        <begin position="153"/>
        <end position="176"/>
    </location>
</feature>
<dbReference type="EMBL" id="FONH01000004">
    <property type="protein sequence ID" value="SFE77867.1"/>
    <property type="molecule type" value="Genomic_DNA"/>
</dbReference>
<dbReference type="PANTHER" id="PTHR36435:SF1">
    <property type="entry name" value="CAAX AMINO TERMINAL PROTEASE FAMILY PROTEIN"/>
    <property type="match status" value="1"/>
</dbReference>
<dbReference type="InterPro" id="IPR052710">
    <property type="entry name" value="CAAX_protease"/>
</dbReference>
<dbReference type="Pfam" id="PF02517">
    <property type="entry name" value="Rce1-like"/>
    <property type="match status" value="1"/>
</dbReference>
<proteinExistence type="predicted"/>
<sequence length="265" mass="28057">MEAPRLDSAFTPAPVAPTLWAALGLIALYFLLQYVVGAVVGLLLGLTVGLLHGFRHGEAMAQIQALLLRSDVNALMVMLTLLITATVTLLLARRRWPALWRLPAPPGFGFAPSAQAGYYAIALAAGLVLPIVGGLLTQWFARGHEVSQDIKQLGAAASPLLRMPLALLVVTLGPLVEELLFRGVLLSAALRHAPAGAAMFITAALFACVHLPDLGFLWYALPNLLLLGMVLAWLRLASGSLWPAVLAHGVNNALAVVSWFVVSAS</sequence>
<keyword evidence="1" id="KW-0812">Transmembrane</keyword>
<dbReference type="PANTHER" id="PTHR36435">
    <property type="entry name" value="SLR1288 PROTEIN"/>
    <property type="match status" value="1"/>
</dbReference>
<dbReference type="Proteomes" id="UP000199477">
    <property type="component" value="Unassembled WGS sequence"/>
</dbReference>